<dbReference type="Pfam" id="PF09986">
    <property type="entry name" value="DUF2225"/>
    <property type="match status" value="1"/>
</dbReference>
<dbReference type="EMBL" id="BARS01000434">
    <property type="protein sequence ID" value="GAF77286.1"/>
    <property type="molecule type" value="Genomic_DNA"/>
</dbReference>
<proteinExistence type="predicted"/>
<organism evidence="1">
    <name type="scientific">marine sediment metagenome</name>
    <dbReference type="NCBI Taxonomy" id="412755"/>
    <lineage>
        <taxon>unclassified sequences</taxon>
        <taxon>metagenomes</taxon>
        <taxon>ecological metagenomes</taxon>
    </lineage>
</organism>
<protein>
    <submittedName>
        <fullName evidence="1">Uncharacterized protein</fullName>
    </submittedName>
</protein>
<sequence>YGSYIYNWPSKYDQVFWPLTDTHGIWFCASSGFVAFIGDFKDMTDADRAKIAAYLAKNHKPGAEPELMDKLQRMEDLYALRTKDKTFQITLLRALAYLHEEHGDQAGATRLRHKALEEIRRVLTAEPGEQQRFEYLFVSAAYERKFGNDKASDEALKKLDTALANNKNEKLADYVKYLTELKQDVPRIAPGGRLAPELLDKKP</sequence>
<dbReference type="AlphaFoldDB" id="X0SQ65"/>
<reference evidence="1" key="1">
    <citation type="journal article" date="2014" name="Front. Microbiol.">
        <title>High frequency of phylogenetically diverse reductive dehalogenase-homologous genes in deep subseafloor sedimentary metagenomes.</title>
        <authorList>
            <person name="Kawai M."/>
            <person name="Futagami T."/>
            <person name="Toyoda A."/>
            <person name="Takaki Y."/>
            <person name="Nishi S."/>
            <person name="Hori S."/>
            <person name="Arai W."/>
            <person name="Tsubouchi T."/>
            <person name="Morono Y."/>
            <person name="Uchiyama I."/>
            <person name="Ito T."/>
            <person name="Fujiyama A."/>
            <person name="Inagaki F."/>
            <person name="Takami H."/>
        </authorList>
    </citation>
    <scope>NUCLEOTIDE SEQUENCE</scope>
    <source>
        <strain evidence="1">Expedition CK06-06</strain>
    </source>
</reference>
<feature type="non-terminal residue" evidence="1">
    <location>
        <position position="1"/>
    </location>
</feature>
<accession>X0SQ65</accession>
<comment type="caution">
    <text evidence="1">The sequence shown here is derived from an EMBL/GenBank/DDBJ whole genome shotgun (WGS) entry which is preliminary data.</text>
</comment>
<dbReference type="InterPro" id="IPR018708">
    <property type="entry name" value="DUF2225"/>
</dbReference>
<name>X0SQ65_9ZZZZ</name>
<evidence type="ECO:0000313" key="1">
    <source>
        <dbReference type="EMBL" id="GAF77286.1"/>
    </source>
</evidence>
<gene>
    <name evidence="1" type="ORF">S01H1_01073</name>
</gene>